<protein>
    <submittedName>
        <fullName evidence="1">Uncharacterized protein</fullName>
    </submittedName>
</protein>
<gene>
    <name evidence="1" type="ORF">L6452_30475</name>
</gene>
<dbReference type="Proteomes" id="UP001055879">
    <property type="component" value="Linkage Group LG10"/>
</dbReference>
<sequence>MSFSFSSLPLAQPEKILHDLSPFILIHKNGRIERLALEDFIPPSIDHSTGVHSKDVEISSETGLSARLYLPGTTTSQKQNLPVLIYFHGGGFVAGKASGTIFQPFLNKLAFEANIVVVSVDYRRAPEHPFPTPYDDSWDAIKWVVSHVTRNGHDPWLNDFVDFERVFFGGESSGANIAHQMAMRIGLENDLVSFGEGVKLAGIVLIHPYFWGETLIGCEVVADVRQRNLMENLWRVVNPGTSGLDDPFINPASDGNLSKLACKRVLVSVAEKDLLRDRGWYYHDVLGKSGWNGQVDIIEAKGEGHAFHLFTPFCENALTLFKTLSSFFNGIE</sequence>
<proteinExistence type="predicted"/>
<keyword evidence="2" id="KW-1185">Reference proteome</keyword>
<comment type="caution">
    <text evidence="1">The sequence shown here is derived from an EMBL/GenBank/DDBJ whole genome shotgun (WGS) entry which is preliminary data.</text>
</comment>
<accession>A0ACB8ZMS3</accession>
<reference evidence="1 2" key="2">
    <citation type="journal article" date="2022" name="Mol. Ecol. Resour.">
        <title>The genomes of chicory, endive, great burdock and yacon provide insights into Asteraceae paleo-polyploidization history and plant inulin production.</title>
        <authorList>
            <person name="Fan W."/>
            <person name="Wang S."/>
            <person name="Wang H."/>
            <person name="Wang A."/>
            <person name="Jiang F."/>
            <person name="Liu H."/>
            <person name="Zhao H."/>
            <person name="Xu D."/>
            <person name="Zhang Y."/>
        </authorList>
    </citation>
    <scope>NUCLEOTIDE SEQUENCE [LARGE SCALE GENOMIC DNA]</scope>
    <source>
        <strain evidence="2">cv. Niubang</strain>
    </source>
</reference>
<name>A0ACB8ZMS3_ARCLA</name>
<evidence type="ECO:0000313" key="1">
    <source>
        <dbReference type="EMBL" id="KAI3697450.1"/>
    </source>
</evidence>
<reference evidence="2" key="1">
    <citation type="journal article" date="2022" name="Mol. Ecol. Resour.">
        <title>The genomes of chicory, endive, great burdock and yacon provide insights into Asteraceae palaeo-polyploidization history and plant inulin production.</title>
        <authorList>
            <person name="Fan W."/>
            <person name="Wang S."/>
            <person name="Wang H."/>
            <person name="Wang A."/>
            <person name="Jiang F."/>
            <person name="Liu H."/>
            <person name="Zhao H."/>
            <person name="Xu D."/>
            <person name="Zhang Y."/>
        </authorList>
    </citation>
    <scope>NUCLEOTIDE SEQUENCE [LARGE SCALE GENOMIC DNA]</scope>
    <source>
        <strain evidence="2">cv. Niubang</strain>
    </source>
</reference>
<evidence type="ECO:0000313" key="2">
    <source>
        <dbReference type="Proteomes" id="UP001055879"/>
    </source>
</evidence>
<organism evidence="1 2">
    <name type="scientific">Arctium lappa</name>
    <name type="common">Greater burdock</name>
    <name type="synonym">Lappa major</name>
    <dbReference type="NCBI Taxonomy" id="4217"/>
    <lineage>
        <taxon>Eukaryota</taxon>
        <taxon>Viridiplantae</taxon>
        <taxon>Streptophyta</taxon>
        <taxon>Embryophyta</taxon>
        <taxon>Tracheophyta</taxon>
        <taxon>Spermatophyta</taxon>
        <taxon>Magnoliopsida</taxon>
        <taxon>eudicotyledons</taxon>
        <taxon>Gunneridae</taxon>
        <taxon>Pentapetalae</taxon>
        <taxon>asterids</taxon>
        <taxon>campanulids</taxon>
        <taxon>Asterales</taxon>
        <taxon>Asteraceae</taxon>
        <taxon>Carduoideae</taxon>
        <taxon>Cardueae</taxon>
        <taxon>Arctiinae</taxon>
        <taxon>Arctium</taxon>
    </lineage>
</organism>
<dbReference type="EMBL" id="CM042056">
    <property type="protein sequence ID" value="KAI3697450.1"/>
    <property type="molecule type" value="Genomic_DNA"/>
</dbReference>